<evidence type="ECO:0000313" key="2">
    <source>
        <dbReference type="Proteomes" id="UP000295083"/>
    </source>
</evidence>
<sequence length="254" mass="27282">MSSQVLRGVHRFTKSTHVSAVHQIPLECGIYSTKDSLSSSPVFLYSTRYRVLPQAKASGLLEDAKAAYDFTRRWEITDESAPKRKVNVGGGSAGFFMAALTAHHLTPTPIALLSITGITTFRHHFFNSSVLLNLEPVTVAQARDVAAKYCLAAWPATTIIQGDDDPDVDIAVSRHVAECLGRSKAKFFLGKGQAHRVEATNSLEVDVKGTGAVREAAYNLEAAVARVGMSTGTVALDTGEAAPGETVPWRRSPS</sequence>
<protein>
    <recommendedName>
        <fullName evidence="3">Alpha/beta hydrolase fold-3 domain-containing protein</fullName>
    </recommendedName>
</protein>
<comment type="caution">
    <text evidence="1">The sequence shown here is derived from an EMBL/GenBank/DDBJ whole genome shotgun (WGS) entry which is preliminary data.</text>
</comment>
<dbReference type="Gene3D" id="3.40.50.1820">
    <property type="entry name" value="alpha/beta hydrolase"/>
    <property type="match status" value="1"/>
</dbReference>
<dbReference type="InterPro" id="IPR029058">
    <property type="entry name" value="AB_hydrolase_fold"/>
</dbReference>
<reference evidence="1 2" key="1">
    <citation type="submission" date="2018-11" db="EMBL/GenBank/DDBJ databases">
        <title>Genome sequence and assembly of Colletotrichum spinosum.</title>
        <authorList>
            <person name="Gan P."/>
            <person name="Shirasu K."/>
        </authorList>
    </citation>
    <scope>NUCLEOTIDE SEQUENCE [LARGE SCALE GENOMIC DNA]</scope>
    <source>
        <strain evidence="1 2">CBS 515.97</strain>
    </source>
</reference>
<evidence type="ECO:0008006" key="3">
    <source>
        <dbReference type="Google" id="ProtNLM"/>
    </source>
</evidence>
<name>A0A4R8Q9B6_9PEZI</name>
<gene>
    <name evidence="1" type="ORF">C8035_v012379</name>
</gene>
<proteinExistence type="predicted"/>
<accession>A0A4R8Q9B6</accession>
<dbReference type="AlphaFoldDB" id="A0A4R8Q9B6"/>
<keyword evidence="2" id="KW-1185">Reference proteome</keyword>
<organism evidence="1 2">
    <name type="scientific">Colletotrichum spinosum</name>
    <dbReference type="NCBI Taxonomy" id="1347390"/>
    <lineage>
        <taxon>Eukaryota</taxon>
        <taxon>Fungi</taxon>
        <taxon>Dikarya</taxon>
        <taxon>Ascomycota</taxon>
        <taxon>Pezizomycotina</taxon>
        <taxon>Sordariomycetes</taxon>
        <taxon>Hypocreomycetidae</taxon>
        <taxon>Glomerellales</taxon>
        <taxon>Glomerellaceae</taxon>
        <taxon>Colletotrichum</taxon>
        <taxon>Colletotrichum orbiculare species complex</taxon>
    </lineage>
</organism>
<dbReference type="Proteomes" id="UP000295083">
    <property type="component" value="Unassembled WGS sequence"/>
</dbReference>
<dbReference type="SUPFAM" id="SSF53474">
    <property type="entry name" value="alpha/beta-Hydrolases"/>
    <property type="match status" value="1"/>
</dbReference>
<dbReference type="EMBL" id="QAPG01000082">
    <property type="protein sequence ID" value="TDZ32304.1"/>
    <property type="molecule type" value="Genomic_DNA"/>
</dbReference>
<evidence type="ECO:0000313" key="1">
    <source>
        <dbReference type="EMBL" id="TDZ32304.1"/>
    </source>
</evidence>